<evidence type="ECO:0000256" key="1">
    <source>
        <dbReference type="SAM" id="SignalP"/>
    </source>
</evidence>
<dbReference type="InterPro" id="IPR021333">
    <property type="entry name" value="DUF2946"/>
</dbReference>
<feature type="signal peptide" evidence="1">
    <location>
        <begin position="1"/>
        <end position="29"/>
    </location>
</feature>
<evidence type="ECO:0000313" key="2">
    <source>
        <dbReference type="EMBL" id="MBM5571291.1"/>
    </source>
</evidence>
<gene>
    <name evidence="2" type="ORF">GM173_06815</name>
</gene>
<organism evidence="2 3">
    <name type="scientific">Deefgea chitinilytica</name>
    <dbReference type="NCBI Taxonomy" id="570276"/>
    <lineage>
        <taxon>Bacteria</taxon>
        <taxon>Pseudomonadati</taxon>
        <taxon>Pseudomonadota</taxon>
        <taxon>Betaproteobacteria</taxon>
        <taxon>Neisseriales</taxon>
        <taxon>Chitinibacteraceae</taxon>
        <taxon>Deefgea</taxon>
    </lineage>
</organism>
<protein>
    <recommendedName>
        <fullName evidence="4">DUF2946 domain-containing protein</fullName>
    </recommendedName>
</protein>
<accession>A0ABS2CAW9</accession>
<evidence type="ECO:0008006" key="4">
    <source>
        <dbReference type="Google" id="ProtNLM"/>
    </source>
</evidence>
<dbReference type="Pfam" id="PF11162">
    <property type="entry name" value="DUF2946"/>
    <property type="match status" value="1"/>
</dbReference>
<feature type="chain" id="PRO_5046936158" description="DUF2946 domain-containing protein" evidence="1">
    <location>
        <begin position="30"/>
        <end position="126"/>
    </location>
</feature>
<dbReference type="RefSeq" id="WP_203570613.1">
    <property type="nucleotide sequence ID" value="NZ_WOFE01000002.1"/>
</dbReference>
<name>A0ABS2CAW9_9NEIS</name>
<dbReference type="Proteomes" id="UP001195660">
    <property type="component" value="Unassembled WGS sequence"/>
</dbReference>
<comment type="caution">
    <text evidence="2">The sequence shown here is derived from an EMBL/GenBank/DDBJ whole genome shotgun (WGS) entry which is preliminary data.</text>
</comment>
<evidence type="ECO:0000313" key="3">
    <source>
        <dbReference type="Proteomes" id="UP001195660"/>
    </source>
</evidence>
<reference evidence="2 3" key="1">
    <citation type="submission" date="2019-11" db="EMBL/GenBank/DDBJ databases">
        <title>Novel Deefgea species.</title>
        <authorList>
            <person name="Han J.-H."/>
        </authorList>
    </citation>
    <scope>NUCLEOTIDE SEQUENCE [LARGE SCALE GENOMIC DNA]</scope>
    <source>
        <strain evidence="2 3">LMG 24817</strain>
    </source>
</reference>
<keyword evidence="1" id="KW-0732">Signal</keyword>
<dbReference type="EMBL" id="WOFE01000002">
    <property type="protein sequence ID" value="MBM5571291.1"/>
    <property type="molecule type" value="Genomic_DNA"/>
</dbReference>
<proteinExistence type="predicted"/>
<keyword evidence="3" id="KW-1185">Reference proteome</keyword>
<sequence>MPCRLTHRFAAYCALLAMLCQLLLPFAHAAVMAQETSPAWCGTGAQPAQQWSLDNSTNSPDDQPAKVMFCAVCAAAGAHALVPPTAILVLPAVQWLAVLQLAPYLTEFSYPSFAIPPPPRGPPLIS</sequence>